<dbReference type="Proteomes" id="UP000228920">
    <property type="component" value="Unassembled WGS sequence"/>
</dbReference>
<evidence type="ECO:0000313" key="2">
    <source>
        <dbReference type="Proteomes" id="UP000228920"/>
    </source>
</evidence>
<gene>
    <name evidence="1" type="ORF">COY32_01865</name>
</gene>
<reference evidence="2" key="1">
    <citation type="submission" date="2017-09" db="EMBL/GenBank/DDBJ databases">
        <title>Depth-based differentiation of microbial function through sediment-hosted aquifers and enrichment of novel symbionts in the deep terrestrial subsurface.</title>
        <authorList>
            <person name="Probst A.J."/>
            <person name="Ladd B."/>
            <person name="Jarett J.K."/>
            <person name="Geller-Mcgrath D.E."/>
            <person name="Sieber C.M.K."/>
            <person name="Emerson J.B."/>
            <person name="Anantharaman K."/>
            <person name="Thomas B.C."/>
            <person name="Malmstrom R."/>
            <person name="Stieglmeier M."/>
            <person name="Klingl A."/>
            <person name="Woyke T."/>
            <person name="Ryan C.M."/>
            <person name="Banfield J.F."/>
        </authorList>
    </citation>
    <scope>NUCLEOTIDE SEQUENCE [LARGE SCALE GENOMIC DNA]</scope>
</reference>
<evidence type="ECO:0000313" key="1">
    <source>
        <dbReference type="EMBL" id="PIZ47316.1"/>
    </source>
</evidence>
<dbReference type="EMBL" id="PFNL01000053">
    <property type="protein sequence ID" value="PIZ47316.1"/>
    <property type="molecule type" value="Genomic_DNA"/>
</dbReference>
<comment type="caution">
    <text evidence="1">The sequence shown here is derived from an EMBL/GenBank/DDBJ whole genome shotgun (WGS) entry which is preliminary data.</text>
</comment>
<organism evidence="1 2">
    <name type="scientific">candidate division WWE3 bacterium CG_4_10_14_0_2_um_filter_41_14</name>
    <dbReference type="NCBI Taxonomy" id="1975072"/>
    <lineage>
        <taxon>Bacteria</taxon>
        <taxon>Katanobacteria</taxon>
    </lineage>
</organism>
<dbReference type="AlphaFoldDB" id="A0A2M7TKI8"/>
<protein>
    <submittedName>
        <fullName evidence="1">Uncharacterized protein</fullName>
    </submittedName>
</protein>
<accession>A0A2M7TKI8</accession>
<proteinExistence type="predicted"/>
<sequence>MITALTGNFALTTCTGCGEQVPEGNYCFSCGATLKRISLDKNYPDLPIFGIVQFFNLNWSYPSPFPTAATPQHAWNQFVNAMRGHVYDGRYAVVLFKPADSQGSTFDAMEFYLVEKTDAGWQVSTTNTGASTIYLLKP</sequence>
<name>A0A2M7TKI8_UNCKA</name>